<name>A0A8S0X686_CYCAE</name>
<comment type="caution">
    <text evidence="1">The sequence shown here is derived from an EMBL/GenBank/DDBJ whole genome shotgun (WGS) entry which is preliminary data.</text>
</comment>
<proteinExistence type="predicted"/>
<organism evidence="1 2">
    <name type="scientific">Cyclocybe aegerita</name>
    <name type="common">Black poplar mushroom</name>
    <name type="synonym">Agrocybe aegerita</name>
    <dbReference type="NCBI Taxonomy" id="1973307"/>
    <lineage>
        <taxon>Eukaryota</taxon>
        <taxon>Fungi</taxon>
        <taxon>Dikarya</taxon>
        <taxon>Basidiomycota</taxon>
        <taxon>Agaricomycotina</taxon>
        <taxon>Agaricomycetes</taxon>
        <taxon>Agaricomycetidae</taxon>
        <taxon>Agaricales</taxon>
        <taxon>Agaricineae</taxon>
        <taxon>Bolbitiaceae</taxon>
        <taxon>Cyclocybe</taxon>
    </lineage>
</organism>
<dbReference type="AlphaFoldDB" id="A0A8S0X686"/>
<accession>A0A8S0X686</accession>
<dbReference type="EMBL" id="CACVBS010000068">
    <property type="protein sequence ID" value="CAA7268542.1"/>
    <property type="molecule type" value="Genomic_DNA"/>
</dbReference>
<dbReference type="Proteomes" id="UP000467700">
    <property type="component" value="Unassembled WGS sequence"/>
</dbReference>
<dbReference type="OrthoDB" id="10360600at2759"/>
<evidence type="ECO:0000313" key="1">
    <source>
        <dbReference type="EMBL" id="CAA7268542.1"/>
    </source>
</evidence>
<keyword evidence="2" id="KW-1185">Reference proteome</keyword>
<reference evidence="1 2" key="1">
    <citation type="submission" date="2020-01" db="EMBL/GenBank/DDBJ databases">
        <authorList>
            <person name="Gupta K D."/>
        </authorList>
    </citation>
    <scope>NUCLEOTIDE SEQUENCE [LARGE SCALE GENOMIC DNA]</scope>
</reference>
<gene>
    <name evidence="1" type="ORF">AAE3_LOCUS10714</name>
</gene>
<evidence type="ECO:0000313" key="2">
    <source>
        <dbReference type="Proteomes" id="UP000467700"/>
    </source>
</evidence>
<sequence>MSARDRFDNAFLLQYQDGQLDPSSILDLALPWPHLTALHLGNIPIPPNALLILMHKIMRTLLYGSFHVDFNKYGAGAPASSIGILPLDVQQVTMTRLRKLAVVLIGERLDEDFFNRIRVPQLRELRVVTMVSKGCTLSFLYPVIASSSKKLQQLDLVADTSSQRHITRPTTYLELEALLEPVPNLHTLRLPHHLYLHTTTLDRLASGSLLPSLQLFQATTSSLENARDILSMIARRMGGAVNGVELLREPGSSSVSGGPDRRSEVEPASPITCVVLSMPLTEKTSFMQYVLPRYPLVRDGVRIQVEGWS</sequence>
<protein>
    <submittedName>
        <fullName evidence="1">Uncharacterized protein</fullName>
    </submittedName>
</protein>